<proteinExistence type="predicted"/>
<dbReference type="AlphaFoldDB" id="A0A914W896"/>
<evidence type="ECO:0000313" key="2">
    <source>
        <dbReference type="Proteomes" id="UP000887566"/>
    </source>
</evidence>
<name>A0A914W896_9BILA</name>
<organism evidence="2 3">
    <name type="scientific">Plectus sambesii</name>
    <dbReference type="NCBI Taxonomy" id="2011161"/>
    <lineage>
        <taxon>Eukaryota</taxon>
        <taxon>Metazoa</taxon>
        <taxon>Ecdysozoa</taxon>
        <taxon>Nematoda</taxon>
        <taxon>Chromadorea</taxon>
        <taxon>Plectida</taxon>
        <taxon>Plectina</taxon>
        <taxon>Plectoidea</taxon>
        <taxon>Plectidae</taxon>
        <taxon>Plectus</taxon>
    </lineage>
</organism>
<evidence type="ECO:0000256" key="1">
    <source>
        <dbReference type="SAM" id="SignalP"/>
    </source>
</evidence>
<keyword evidence="2" id="KW-1185">Reference proteome</keyword>
<accession>A0A914W896</accession>
<protein>
    <submittedName>
        <fullName evidence="3">Secreted protein</fullName>
    </submittedName>
</protein>
<dbReference type="Proteomes" id="UP000887566">
    <property type="component" value="Unplaced"/>
</dbReference>
<sequence length="87" mass="9486">MASTRRCSSLLFLLQIILIAFCLTTATSVPDQALTAALAPRGGSLTSGRGGFRPGFLSWPKTLLDSAVFFQRKKREASRARRLTQLS</sequence>
<reference evidence="3" key="1">
    <citation type="submission" date="2022-11" db="UniProtKB">
        <authorList>
            <consortium name="WormBaseParasite"/>
        </authorList>
    </citation>
    <scope>IDENTIFICATION</scope>
</reference>
<feature type="signal peptide" evidence="1">
    <location>
        <begin position="1"/>
        <end position="28"/>
    </location>
</feature>
<keyword evidence="1" id="KW-0732">Signal</keyword>
<dbReference type="WBParaSite" id="PSAMB.scaffold3433size18294.g21470.t1">
    <property type="protein sequence ID" value="PSAMB.scaffold3433size18294.g21470.t1"/>
    <property type="gene ID" value="PSAMB.scaffold3433size18294.g21470"/>
</dbReference>
<feature type="chain" id="PRO_5037517801" evidence="1">
    <location>
        <begin position="29"/>
        <end position="87"/>
    </location>
</feature>
<evidence type="ECO:0000313" key="3">
    <source>
        <dbReference type="WBParaSite" id="PSAMB.scaffold3433size18294.g21470.t1"/>
    </source>
</evidence>